<keyword evidence="2" id="KW-1185">Reference proteome</keyword>
<sequence length="178" mass="19148">MSCHLQDLWRGFLWREEGVVCGILVRRCAVRRVADEGRVGGTSQQACSVQFLGVNVIPRPAGGCATPGKVNLPAVLSCTRLILVSTPAASPCIPSTPCNASPCALTPAFHHPVTSPLSCLVLSHPVPSPVPRLVLLTLHLHLYHVLPHLYLLCISPRPFFPDVLGPGHLTPGPWQRRG</sequence>
<evidence type="ECO:0000313" key="2">
    <source>
        <dbReference type="Proteomes" id="UP000324222"/>
    </source>
</evidence>
<organism evidence="1 2">
    <name type="scientific">Portunus trituberculatus</name>
    <name type="common">Swimming crab</name>
    <name type="synonym">Neptunus trituberculatus</name>
    <dbReference type="NCBI Taxonomy" id="210409"/>
    <lineage>
        <taxon>Eukaryota</taxon>
        <taxon>Metazoa</taxon>
        <taxon>Ecdysozoa</taxon>
        <taxon>Arthropoda</taxon>
        <taxon>Crustacea</taxon>
        <taxon>Multicrustacea</taxon>
        <taxon>Malacostraca</taxon>
        <taxon>Eumalacostraca</taxon>
        <taxon>Eucarida</taxon>
        <taxon>Decapoda</taxon>
        <taxon>Pleocyemata</taxon>
        <taxon>Brachyura</taxon>
        <taxon>Eubrachyura</taxon>
        <taxon>Portunoidea</taxon>
        <taxon>Portunidae</taxon>
        <taxon>Portuninae</taxon>
        <taxon>Portunus</taxon>
    </lineage>
</organism>
<name>A0A5B7HYZ6_PORTR</name>
<protein>
    <submittedName>
        <fullName evidence="1">Uncharacterized protein</fullName>
    </submittedName>
</protein>
<reference evidence="1 2" key="1">
    <citation type="submission" date="2019-05" db="EMBL/GenBank/DDBJ databases">
        <title>Another draft genome of Portunus trituberculatus and its Hox gene families provides insights of decapod evolution.</title>
        <authorList>
            <person name="Jeong J.-H."/>
            <person name="Song I."/>
            <person name="Kim S."/>
            <person name="Choi T."/>
            <person name="Kim D."/>
            <person name="Ryu S."/>
            <person name="Kim W."/>
        </authorList>
    </citation>
    <scope>NUCLEOTIDE SEQUENCE [LARGE SCALE GENOMIC DNA]</scope>
    <source>
        <tissue evidence="1">Muscle</tissue>
    </source>
</reference>
<gene>
    <name evidence="1" type="ORF">E2C01_069296</name>
</gene>
<evidence type="ECO:0000313" key="1">
    <source>
        <dbReference type="EMBL" id="MPC74916.1"/>
    </source>
</evidence>
<dbReference type="EMBL" id="VSRR010040001">
    <property type="protein sequence ID" value="MPC74916.1"/>
    <property type="molecule type" value="Genomic_DNA"/>
</dbReference>
<dbReference type="AlphaFoldDB" id="A0A5B7HYZ6"/>
<proteinExistence type="predicted"/>
<accession>A0A5B7HYZ6</accession>
<dbReference type="Proteomes" id="UP000324222">
    <property type="component" value="Unassembled WGS sequence"/>
</dbReference>
<comment type="caution">
    <text evidence="1">The sequence shown here is derived from an EMBL/GenBank/DDBJ whole genome shotgun (WGS) entry which is preliminary data.</text>
</comment>